<feature type="non-terminal residue" evidence="1">
    <location>
        <position position="51"/>
    </location>
</feature>
<accession>A0A9P5Z181</accession>
<dbReference type="SUPFAM" id="SSF57903">
    <property type="entry name" value="FYVE/PHD zinc finger"/>
    <property type="match status" value="1"/>
</dbReference>
<name>A0A9P5Z181_9AGAR</name>
<evidence type="ECO:0008006" key="3">
    <source>
        <dbReference type="Google" id="ProtNLM"/>
    </source>
</evidence>
<comment type="caution">
    <text evidence="1">The sequence shown here is derived from an EMBL/GenBank/DDBJ whole genome shotgun (WGS) entry which is preliminary data.</text>
</comment>
<dbReference type="InterPro" id="IPR011011">
    <property type="entry name" value="Znf_FYVE_PHD"/>
</dbReference>
<dbReference type="AlphaFoldDB" id="A0A9P5Z181"/>
<dbReference type="Proteomes" id="UP000807469">
    <property type="component" value="Unassembled WGS sequence"/>
</dbReference>
<dbReference type="InterPro" id="IPR013083">
    <property type="entry name" value="Znf_RING/FYVE/PHD"/>
</dbReference>
<sequence length="51" mass="5645">IDALNGCLCGLVADPSSEDVLKCKQSGCETQFYHLQCISLEWAPRNWVCEA</sequence>
<dbReference type="Gene3D" id="3.30.40.10">
    <property type="entry name" value="Zinc/RING finger domain, C3HC4 (zinc finger)"/>
    <property type="match status" value="1"/>
</dbReference>
<reference evidence="1" key="1">
    <citation type="submission" date="2020-11" db="EMBL/GenBank/DDBJ databases">
        <authorList>
            <consortium name="DOE Joint Genome Institute"/>
            <person name="Ahrendt S."/>
            <person name="Riley R."/>
            <person name="Andreopoulos W."/>
            <person name="Labutti K."/>
            <person name="Pangilinan J."/>
            <person name="Ruiz-Duenas F.J."/>
            <person name="Barrasa J.M."/>
            <person name="Sanchez-Garcia M."/>
            <person name="Camarero S."/>
            <person name="Miyauchi S."/>
            <person name="Serrano A."/>
            <person name="Linde D."/>
            <person name="Babiker R."/>
            <person name="Drula E."/>
            <person name="Ayuso-Fernandez I."/>
            <person name="Pacheco R."/>
            <person name="Padilla G."/>
            <person name="Ferreira P."/>
            <person name="Barriuso J."/>
            <person name="Kellner H."/>
            <person name="Castanera R."/>
            <person name="Alfaro M."/>
            <person name="Ramirez L."/>
            <person name="Pisabarro A.G."/>
            <person name="Kuo A."/>
            <person name="Tritt A."/>
            <person name="Lipzen A."/>
            <person name="He G."/>
            <person name="Yan M."/>
            <person name="Ng V."/>
            <person name="Cullen D."/>
            <person name="Martin F."/>
            <person name="Rosso M.-N."/>
            <person name="Henrissat B."/>
            <person name="Hibbett D."/>
            <person name="Martinez A.T."/>
            <person name="Grigoriev I.V."/>
        </authorList>
    </citation>
    <scope>NUCLEOTIDE SEQUENCE</scope>
    <source>
        <strain evidence="1">CIRM-BRFM 674</strain>
    </source>
</reference>
<feature type="non-terminal residue" evidence="1">
    <location>
        <position position="1"/>
    </location>
</feature>
<dbReference type="EMBL" id="MU155235">
    <property type="protein sequence ID" value="KAF9478410.1"/>
    <property type="molecule type" value="Genomic_DNA"/>
</dbReference>
<organism evidence="1 2">
    <name type="scientific">Pholiota conissans</name>
    <dbReference type="NCBI Taxonomy" id="109636"/>
    <lineage>
        <taxon>Eukaryota</taxon>
        <taxon>Fungi</taxon>
        <taxon>Dikarya</taxon>
        <taxon>Basidiomycota</taxon>
        <taxon>Agaricomycotina</taxon>
        <taxon>Agaricomycetes</taxon>
        <taxon>Agaricomycetidae</taxon>
        <taxon>Agaricales</taxon>
        <taxon>Agaricineae</taxon>
        <taxon>Strophariaceae</taxon>
        <taxon>Pholiota</taxon>
    </lineage>
</organism>
<keyword evidence="2" id="KW-1185">Reference proteome</keyword>
<evidence type="ECO:0000313" key="1">
    <source>
        <dbReference type="EMBL" id="KAF9478410.1"/>
    </source>
</evidence>
<evidence type="ECO:0000313" key="2">
    <source>
        <dbReference type="Proteomes" id="UP000807469"/>
    </source>
</evidence>
<gene>
    <name evidence="1" type="ORF">BDN70DRAFT_785369</name>
</gene>
<protein>
    <recommendedName>
        <fullName evidence="3">Zinc finger PHD-type domain-containing protein</fullName>
    </recommendedName>
</protein>
<dbReference type="OrthoDB" id="3267958at2759"/>
<proteinExistence type="predicted"/>